<dbReference type="InterPro" id="IPR003655">
    <property type="entry name" value="aKRAB"/>
</dbReference>
<dbReference type="Proteomes" id="UP000001811">
    <property type="component" value="Chromosome 21"/>
</dbReference>
<dbReference type="GeneTree" id="ENSGT01150000289691"/>
<organism evidence="3 4">
    <name type="scientific">Oryctolagus cuniculus</name>
    <name type="common">Rabbit</name>
    <dbReference type="NCBI Taxonomy" id="9986"/>
    <lineage>
        <taxon>Eukaryota</taxon>
        <taxon>Metazoa</taxon>
        <taxon>Chordata</taxon>
        <taxon>Craniata</taxon>
        <taxon>Vertebrata</taxon>
        <taxon>Euteleostomi</taxon>
        <taxon>Mammalia</taxon>
        <taxon>Eutheria</taxon>
        <taxon>Euarchontoglires</taxon>
        <taxon>Glires</taxon>
        <taxon>Lagomorpha</taxon>
        <taxon>Leporidae</taxon>
        <taxon>Oryctolagus</taxon>
    </lineage>
</organism>
<protein>
    <submittedName>
        <fullName evidence="3">Uncharacterized protein</fullName>
    </submittedName>
</protein>
<dbReference type="InterPro" id="IPR050169">
    <property type="entry name" value="Krueppel_C2H2_ZnF"/>
</dbReference>
<evidence type="ECO:0000259" key="2">
    <source>
        <dbReference type="PROSITE" id="PS50806"/>
    </source>
</evidence>
<dbReference type="EMBL" id="AAGW02071364">
    <property type="status" value="NOT_ANNOTATED_CDS"/>
    <property type="molecule type" value="Genomic_DNA"/>
</dbReference>
<dbReference type="SMART" id="SM00349">
    <property type="entry name" value="KRAB"/>
    <property type="match status" value="1"/>
</dbReference>
<proteinExistence type="predicted"/>
<dbReference type="PROSITE" id="PS50805">
    <property type="entry name" value="KRAB"/>
    <property type="match status" value="1"/>
</dbReference>
<dbReference type="PANTHER" id="PTHR23232">
    <property type="entry name" value="KRAB DOMAIN C2H2 ZINC FINGER"/>
    <property type="match status" value="1"/>
</dbReference>
<dbReference type="InParanoid" id="A0A5F9CZT3"/>
<dbReference type="GO" id="GO:0006355">
    <property type="term" value="P:regulation of DNA-templated transcription"/>
    <property type="evidence" value="ECO:0007669"/>
    <property type="project" value="InterPro"/>
</dbReference>
<dbReference type="InterPro" id="IPR036051">
    <property type="entry name" value="KRAB_dom_sf"/>
</dbReference>
<dbReference type="Bgee" id="ENSOCUG00000038601">
    <property type="expression patterns" value="Expressed in testis and 8 other cell types or tissues"/>
</dbReference>
<reference evidence="3 4" key="1">
    <citation type="journal article" date="2011" name="Nature">
        <title>A high-resolution map of human evolutionary constraint using 29 mammals.</title>
        <authorList>
            <person name="Lindblad-Toh K."/>
            <person name="Garber M."/>
            <person name="Zuk O."/>
            <person name="Lin M.F."/>
            <person name="Parker B.J."/>
            <person name="Washietl S."/>
            <person name="Kheradpour P."/>
            <person name="Ernst J."/>
            <person name="Jordan G."/>
            <person name="Mauceli E."/>
            <person name="Ward L.D."/>
            <person name="Lowe C.B."/>
            <person name="Holloway A.K."/>
            <person name="Clamp M."/>
            <person name="Gnerre S."/>
            <person name="Alfoldi J."/>
            <person name="Beal K."/>
            <person name="Chang J."/>
            <person name="Clawson H."/>
            <person name="Cuff J."/>
            <person name="Di Palma F."/>
            <person name="Fitzgerald S."/>
            <person name="Flicek P."/>
            <person name="Guttman M."/>
            <person name="Hubisz M.J."/>
            <person name="Jaffe D.B."/>
            <person name="Jungreis I."/>
            <person name="Kent W.J."/>
            <person name="Kostka D."/>
            <person name="Lara M."/>
            <person name="Martins A.L."/>
            <person name="Massingham T."/>
            <person name="Moltke I."/>
            <person name="Raney B.J."/>
            <person name="Rasmussen M.D."/>
            <person name="Robinson J."/>
            <person name="Stark A."/>
            <person name="Vilella A.J."/>
            <person name="Wen J."/>
            <person name="Xie X."/>
            <person name="Zody M.C."/>
            <person name="Baldwin J."/>
            <person name="Bloom T."/>
            <person name="Chin C.W."/>
            <person name="Heiman D."/>
            <person name="Nicol R."/>
            <person name="Nusbaum C."/>
            <person name="Young S."/>
            <person name="Wilkinson J."/>
            <person name="Worley K.C."/>
            <person name="Kovar C.L."/>
            <person name="Muzny D.M."/>
            <person name="Gibbs R.A."/>
            <person name="Cree A."/>
            <person name="Dihn H.H."/>
            <person name="Fowler G."/>
            <person name="Jhangiani S."/>
            <person name="Joshi V."/>
            <person name="Lee S."/>
            <person name="Lewis L.R."/>
            <person name="Nazareth L.V."/>
            <person name="Okwuonu G."/>
            <person name="Santibanez J."/>
            <person name="Warren W.C."/>
            <person name="Mardis E.R."/>
            <person name="Weinstock G.M."/>
            <person name="Wilson R.K."/>
            <person name="Delehaunty K."/>
            <person name="Dooling D."/>
            <person name="Fronik C."/>
            <person name="Fulton L."/>
            <person name="Fulton B."/>
            <person name="Graves T."/>
            <person name="Minx P."/>
            <person name="Sodergren E."/>
            <person name="Birney E."/>
            <person name="Margulies E.H."/>
            <person name="Herrero J."/>
            <person name="Green E.D."/>
            <person name="Haussler D."/>
            <person name="Siepel A."/>
            <person name="Goldman N."/>
            <person name="Pollard K.S."/>
            <person name="Pedersen J.S."/>
            <person name="Lander E.S."/>
            <person name="Kellis M."/>
        </authorList>
    </citation>
    <scope>NUCLEOTIDE SEQUENCE [LARGE SCALE GENOMIC DNA]</scope>
    <source>
        <strain evidence="3 4">Thorbecke inbred</strain>
    </source>
</reference>
<dbReference type="SUPFAM" id="SSF109640">
    <property type="entry name" value="KRAB domain (Kruppel-associated box)"/>
    <property type="match status" value="1"/>
</dbReference>
<feature type="domain" description="KRAB-related" evidence="2">
    <location>
        <begin position="2"/>
        <end position="46"/>
    </location>
</feature>
<dbReference type="SMR" id="A0A5F9CZT3"/>
<evidence type="ECO:0000313" key="4">
    <source>
        <dbReference type="Proteomes" id="UP000001811"/>
    </source>
</evidence>
<dbReference type="InterPro" id="IPR001909">
    <property type="entry name" value="KRAB"/>
</dbReference>
<evidence type="ECO:0000313" key="3">
    <source>
        <dbReference type="Ensembl" id="ENSOCUP00000039355.1"/>
    </source>
</evidence>
<keyword evidence="4" id="KW-1185">Reference proteome</keyword>
<dbReference type="PROSITE" id="PS50806">
    <property type="entry name" value="KRAB_RELATED"/>
    <property type="match status" value="1"/>
</dbReference>
<dbReference type="CDD" id="cd07765">
    <property type="entry name" value="KRAB_A-box"/>
    <property type="match status" value="1"/>
</dbReference>
<dbReference type="STRING" id="9986.ENSOCUP00000039355"/>
<dbReference type="AlphaFoldDB" id="A0A5F9CZT3"/>
<sequence>LQEMVAFEDLVVYFTREEWEAMTHAQKILYREVMLEIYSSLLSLGE</sequence>
<reference evidence="3" key="2">
    <citation type="submission" date="2025-08" db="UniProtKB">
        <authorList>
            <consortium name="Ensembl"/>
        </authorList>
    </citation>
    <scope>IDENTIFICATION</scope>
    <source>
        <strain evidence="3">Thorbecke</strain>
    </source>
</reference>
<reference evidence="3" key="3">
    <citation type="submission" date="2025-09" db="UniProtKB">
        <authorList>
            <consortium name="Ensembl"/>
        </authorList>
    </citation>
    <scope>IDENTIFICATION</scope>
    <source>
        <strain evidence="3">Thorbecke</strain>
    </source>
</reference>
<dbReference type="Gene3D" id="6.10.140.140">
    <property type="match status" value="1"/>
</dbReference>
<evidence type="ECO:0000259" key="1">
    <source>
        <dbReference type="PROSITE" id="PS50805"/>
    </source>
</evidence>
<dbReference type="Pfam" id="PF01352">
    <property type="entry name" value="KRAB"/>
    <property type="match status" value="1"/>
</dbReference>
<feature type="domain" description="KRAB" evidence="1">
    <location>
        <begin position="5"/>
        <end position="46"/>
    </location>
</feature>
<dbReference type="PANTHER" id="PTHR23232:SF142">
    <property type="entry name" value="GASTRULA ZINC FINGER PROTEIN XLCGF57.1-LIKE-RELATED"/>
    <property type="match status" value="1"/>
</dbReference>
<dbReference type="Ensembl" id="ENSOCUT00000062223.1">
    <property type="protein sequence ID" value="ENSOCUP00000039355.1"/>
    <property type="gene ID" value="ENSOCUG00000038601.1"/>
</dbReference>
<accession>A0A5F9CZT3</accession>
<name>A0A5F9CZT3_RABIT</name>